<evidence type="ECO:0000256" key="1">
    <source>
        <dbReference type="SAM" id="MobiDB-lite"/>
    </source>
</evidence>
<dbReference type="EMBL" id="GBRH01204854">
    <property type="protein sequence ID" value="JAD93041.1"/>
    <property type="molecule type" value="Transcribed_RNA"/>
</dbReference>
<evidence type="ECO:0000313" key="2">
    <source>
        <dbReference type="EMBL" id="JAD93041.1"/>
    </source>
</evidence>
<dbReference type="AlphaFoldDB" id="A0A0A9DZ35"/>
<reference evidence="2" key="2">
    <citation type="journal article" date="2015" name="Data Brief">
        <title>Shoot transcriptome of the giant reed, Arundo donax.</title>
        <authorList>
            <person name="Barrero R.A."/>
            <person name="Guerrero F.D."/>
            <person name="Moolhuijzen P."/>
            <person name="Goolsby J.A."/>
            <person name="Tidwell J."/>
            <person name="Bellgard S.E."/>
            <person name="Bellgard M.I."/>
        </authorList>
    </citation>
    <scope>NUCLEOTIDE SEQUENCE</scope>
    <source>
        <tissue evidence="2">Shoot tissue taken approximately 20 cm above the soil surface</tissue>
    </source>
</reference>
<organism evidence="2">
    <name type="scientific">Arundo donax</name>
    <name type="common">Giant reed</name>
    <name type="synonym">Donax arundinaceus</name>
    <dbReference type="NCBI Taxonomy" id="35708"/>
    <lineage>
        <taxon>Eukaryota</taxon>
        <taxon>Viridiplantae</taxon>
        <taxon>Streptophyta</taxon>
        <taxon>Embryophyta</taxon>
        <taxon>Tracheophyta</taxon>
        <taxon>Spermatophyta</taxon>
        <taxon>Magnoliopsida</taxon>
        <taxon>Liliopsida</taxon>
        <taxon>Poales</taxon>
        <taxon>Poaceae</taxon>
        <taxon>PACMAD clade</taxon>
        <taxon>Arundinoideae</taxon>
        <taxon>Arundineae</taxon>
        <taxon>Arundo</taxon>
    </lineage>
</organism>
<accession>A0A0A9DZ35</accession>
<sequence length="50" mass="4599">MTGTAAGCGCCAAAEAAISGGGSVAAGKAGTSKMADMSLARPPPMRPAGM</sequence>
<proteinExistence type="predicted"/>
<protein>
    <submittedName>
        <fullName evidence="2">Uncharacterized protein</fullName>
    </submittedName>
</protein>
<feature type="region of interest" description="Disordered" evidence="1">
    <location>
        <begin position="20"/>
        <end position="50"/>
    </location>
</feature>
<feature type="compositionally biased region" description="Pro residues" evidence="1">
    <location>
        <begin position="41"/>
        <end position="50"/>
    </location>
</feature>
<name>A0A0A9DZ35_ARUDO</name>
<reference evidence="2" key="1">
    <citation type="submission" date="2014-09" db="EMBL/GenBank/DDBJ databases">
        <authorList>
            <person name="Magalhaes I.L.F."/>
            <person name="Oliveira U."/>
            <person name="Santos F.R."/>
            <person name="Vidigal T.H.D.A."/>
            <person name="Brescovit A.D."/>
            <person name="Santos A.J."/>
        </authorList>
    </citation>
    <scope>NUCLEOTIDE SEQUENCE</scope>
    <source>
        <tissue evidence="2">Shoot tissue taken approximately 20 cm above the soil surface</tissue>
    </source>
</reference>